<evidence type="ECO:0000313" key="2">
    <source>
        <dbReference type="Proteomes" id="UP001055172"/>
    </source>
</evidence>
<name>A0AA37GSA9_9PEZI</name>
<keyword evidence="2" id="KW-1185">Reference proteome</keyword>
<dbReference type="AlphaFoldDB" id="A0AA37GSA9"/>
<proteinExistence type="predicted"/>
<accession>A0AA37GSA9</accession>
<reference evidence="1 2" key="1">
    <citation type="submission" date="2021-07" db="EMBL/GenBank/DDBJ databases">
        <title>Genome data of Colletotrichum spaethianum.</title>
        <authorList>
            <person name="Utami Y.D."/>
            <person name="Hiruma K."/>
        </authorList>
    </citation>
    <scope>NUCLEOTIDE SEQUENCE [LARGE SCALE GENOMIC DNA]</scope>
    <source>
        <strain evidence="1 2">MAFF 242679</strain>
    </source>
</reference>
<evidence type="ECO:0000313" key="1">
    <source>
        <dbReference type="EMBL" id="GJC86326.1"/>
    </source>
</evidence>
<organism evidence="1 2">
    <name type="scientific">Colletotrichum liriopes</name>
    <dbReference type="NCBI Taxonomy" id="708192"/>
    <lineage>
        <taxon>Eukaryota</taxon>
        <taxon>Fungi</taxon>
        <taxon>Dikarya</taxon>
        <taxon>Ascomycota</taxon>
        <taxon>Pezizomycotina</taxon>
        <taxon>Sordariomycetes</taxon>
        <taxon>Hypocreomycetidae</taxon>
        <taxon>Glomerellales</taxon>
        <taxon>Glomerellaceae</taxon>
        <taxon>Colletotrichum</taxon>
        <taxon>Colletotrichum spaethianum species complex</taxon>
    </lineage>
</organism>
<protein>
    <submittedName>
        <fullName evidence="1">Uncharacterized protein</fullName>
    </submittedName>
</protein>
<sequence length="74" mass="7988">MSININLISQYAFGSFSTNGVINTWVQASVPPGPSLLAQALVHHIDTHSTRLNIALAAQGSAPKLHRRRLSNNL</sequence>
<comment type="caution">
    <text evidence="1">The sequence shown here is derived from an EMBL/GenBank/DDBJ whole genome shotgun (WGS) entry which is preliminary data.</text>
</comment>
<gene>
    <name evidence="1" type="ORF">ColLi_09164</name>
</gene>
<dbReference type="Proteomes" id="UP001055172">
    <property type="component" value="Unassembled WGS sequence"/>
</dbReference>
<dbReference type="EMBL" id="BPPX01000021">
    <property type="protein sequence ID" value="GJC86326.1"/>
    <property type="molecule type" value="Genomic_DNA"/>
</dbReference>